<evidence type="ECO:0000313" key="3">
    <source>
        <dbReference type="Proteomes" id="UP001066276"/>
    </source>
</evidence>
<reference evidence="2" key="1">
    <citation type="journal article" date="2022" name="bioRxiv">
        <title>Sequencing and chromosome-scale assembly of the giantPleurodeles waltlgenome.</title>
        <authorList>
            <person name="Brown T."/>
            <person name="Elewa A."/>
            <person name="Iarovenko S."/>
            <person name="Subramanian E."/>
            <person name="Araus A.J."/>
            <person name="Petzold A."/>
            <person name="Susuki M."/>
            <person name="Suzuki K.-i.T."/>
            <person name="Hayashi T."/>
            <person name="Toyoda A."/>
            <person name="Oliveira C."/>
            <person name="Osipova E."/>
            <person name="Leigh N.D."/>
            <person name="Simon A."/>
            <person name="Yun M.H."/>
        </authorList>
    </citation>
    <scope>NUCLEOTIDE SEQUENCE</scope>
    <source>
        <strain evidence="2">20211129_DDA</strain>
        <tissue evidence="2">Liver</tissue>
    </source>
</reference>
<gene>
    <name evidence="2" type="ORF">NDU88_007749</name>
</gene>
<evidence type="ECO:0000256" key="1">
    <source>
        <dbReference type="SAM" id="MobiDB-lite"/>
    </source>
</evidence>
<feature type="region of interest" description="Disordered" evidence="1">
    <location>
        <begin position="65"/>
        <end position="94"/>
    </location>
</feature>
<protein>
    <submittedName>
        <fullName evidence="2">Uncharacterized protein</fullName>
    </submittedName>
</protein>
<dbReference type="Proteomes" id="UP001066276">
    <property type="component" value="Chromosome 8"/>
</dbReference>
<dbReference type="EMBL" id="JANPWB010000012">
    <property type="protein sequence ID" value="KAJ1119564.1"/>
    <property type="molecule type" value="Genomic_DNA"/>
</dbReference>
<evidence type="ECO:0000313" key="2">
    <source>
        <dbReference type="EMBL" id="KAJ1119564.1"/>
    </source>
</evidence>
<keyword evidence="3" id="KW-1185">Reference proteome</keyword>
<accession>A0AAV7NVS9</accession>
<comment type="caution">
    <text evidence="2">The sequence shown here is derived from an EMBL/GenBank/DDBJ whole genome shotgun (WGS) entry which is preliminary data.</text>
</comment>
<proteinExistence type="predicted"/>
<sequence length="94" mass="10005">MGAQKGLLSARLLHAIGAPVEHACCVAASPLAYMPVGDLAETAVQTTRPPTDFYHKDGHRHQLGRALTGPLPKKSNLCGKSSEPLVKNKAKELH</sequence>
<organism evidence="2 3">
    <name type="scientific">Pleurodeles waltl</name>
    <name type="common">Iberian ribbed newt</name>
    <dbReference type="NCBI Taxonomy" id="8319"/>
    <lineage>
        <taxon>Eukaryota</taxon>
        <taxon>Metazoa</taxon>
        <taxon>Chordata</taxon>
        <taxon>Craniata</taxon>
        <taxon>Vertebrata</taxon>
        <taxon>Euteleostomi</taxon>
        <taxon>Amphibia</taxon>
        <taxon>Batrachia</taxon>
        <taxon>Caudata</taxon>
        <taxon>Salamandroidea</taxon>
        <taxon>Salamandridae</taxon>
        <taxon>Pleurodelinae</taxon>
        <taxon>Pleurodeles</taxon>
    </lineage>
</organism>
<name>A0AAV7NVS9_PLEWA</name>
<dbReference type="AlphaFoldDB" id="A0AAV7NVS9"/>